<proteinExistence type="predicted"/>
<protein>
    <submittedName>
        <fullName evidence="2">Uncharacterized conserved protein YbjT, contains NAD(P)-binding and DUF2867 domains</fullName>
    </submittedName>
</protein>
<accession>A0A1I0X025</accession>
<dbReference type="InterPro" id="IPR016040">
    <property type="entry name" value="NAD(P)-bd_dom"/>
</dbReference>
<reference evidence="3" key="1">
    <citation type="submission" date="2016-10" db="EMBL/GenBank/DDBJ databases">
        <authorList>
            <person name="Varghese N."/>
            <person name="Submissions S."/>
        </authorList>
    </citation>
    <scope>NUCLEOTIDE SEQUENCE [LARGE SCALE GENOMIC DNA]</scope>
    <source>
        <strain evidence="3">CGMCC 4.3568</strain>
    </source>
</reference>
<dbReference type="OrthoDB" id="3207931at2"/>
<organism evidence="2 3">
    <name type="scientific">Amycolatopsis marina</name>
    <dbReference type="NCBI Taxonomy" id="490629"/>
    <lineage>
        <taxon>Bacteria</taxon>
        <taxon>Bacillati</taxon>
        <taxon>Actinomycetota</taxon>
        <taxon>Actinomycetes</taxon>
        <taxon>Pseudonocardiales</taxon>
        <taxon>Pseudonocardiaceae</taxon>
        <taxon>Amycolatopsis</taxon>
    </lineage>
</organism>
<evidence type="ECO:0000313" key="3">
    <source>
        <dbReference type="Proteomes" id="UP000243799"/>
    </source>
</evidence>
<keyword evidence="3" id="KW-1185">Reference proteome</keyword>
<evidence type="ECO:0000259" key="1">
    <source>
        <dbReference type="Pfam" id="PF13460"/>
    </source>
</evidence>
<sequence length="288" mass="30932">MPQRNSADAVLVIGATGNVGRQVVHQLLEAGATVRAMARNPNTAALPGDAEVVAGDLTDPATVAAAAKGTRAAFLAWPFFTGEAAPAVLEALRPDVRHVVYLSSAGADEADGPVGFHYELEQQITHSGLEWTFLRPSGFATNTLGWADQIRQADVVRWPYGKASRSLIHESDIAAVATAALTGQGHAGKVYDLSGPEQLTQIEQVDAIGAAIGRKLHYEDVSRERARRELLAEWPDEFAEGALDAWAELVTAPEPITTGVRDVIGRPPRTFREWAVDHAEDFRSERVG</sequence>
<dbReference type="RefSeq" id="WP_091670964.1">
    <property type="nucleotide sequence ID" value="NZ_FOKG01000002.1"/>
</dbReference>
<dbReference type="Proteomes" id="UP000243799">
    <property type="component" value="Unassembled WGS sequence"/>
</dbReference>
<name>A0A1I0X025_9PSEU</name>
<evidence type="ECO:0000313" key="2">
    <source>
        <dbReference type="EMBL" id="SFA93780.1"/>
    </source>
</evidence>
<dbReference type="Gene3D" id="3.90.25.10">
    <property type="entry name" value="UDP-galactose 4-epimerase, domain 1"/>
    <property type="match status" value="1"/>
</dbReference>
<dbReference type="Pfam" id="PF13460">
    <property type="entry name" value="NAD_binding_10"/>
    <property type="match status" value="1"/>
</dbReference>
<dbReference type="Gene3D" id="3.40.50.720">
    <property type="entry name" value="NAD(P)-binding Rossmann-like Domain"/>
    <property type="match status" value="1"/>
</dbReference>
<dbReference type="InterPro" id="IPR051604">
    <property type="entry name" value="Ergot_Alk_Oxidoreductase"/>
</dbReference>
<dbReference type="SUPFAM" id="SSF51735">
    <property type="entry name" value="NAD(P)-binding Rossmann-fold domains"/>
    <property type="match status" value="1"/>
</dbReference>
<dbReference type="EMBL" id="FOKG01000002">
    <property type="protein sequence ID" value="SFA93780.1"/>
    <property type="molecule type" value="Genomic_DNA"/>
</dbReference>
<dbReference type="PANTHER" id="PTHR43162">
    <property type="match status" value="1"/>
</dbReference>
<dbReference type="AlphaFoldDB" id="A0A1I0X025"/>
<dbReference type="PANTHER" id="PTHR43162:SF1">
    <property type="entry name" value="PRESTALK A DIFFERENTIATION PROTEIN A"/>
    <property type="match status" value="1"/>
</dbReference>
<dbReference type="STRING" id="490629.SAMN05216266_102328"/>
<feature type="domain" description="NAD(P)-binding" evidence="1">
    <location>
        <begin position="14"/>
        <end position="182"/>
    </location>
</feature>
<dbReference type="InterPro" id="IPR036291">
    <property type="entry name" value="NAD(P)-bd_dom_sf"/>
</dbReference>
<gene>
    <name evidence="2" type="ORF">SAMN05216266_102328</name>
</gene>